<dbReference type="EC" id="3.1.11.6" evidence="6"/>
<dbReference type="InterPro" id="IPR003761">
    <property type="entry name" value="Exonuc_VII_S"/>
</dbReference>
<protein>
    <recommendedName>
        <fullName evidence="6">Exodeoxyribonuclease 7 small subunit</fullName>
        <ecNumber evidence="6">3.1.11.6</ecNumber>
    </recommendedName>
    <alternativeName>
        <fullName evidence="6">Exodeoxyribonuclease VII small subunit</fullName>
        <shortName evidence="6">Exonuclease VII small subunit</shortName>
    </alternativeName>
</protein>
<dbReference type="SUPFAM" id="SSF116842">
    <property type="entry name" value="XseB-like"/>
    <property type="match status" value="1"/>
</dbReference>
<evidence type="ECO:0000256" key="2">
    <source>
        <dbReference type="ARBA" id="ARBA00022490"/>
    </source>
</evidence>
<gene>
    <name evidence="6 7" type="primary">xseB</name>
    <name evidence="7" type="ORF">KSV97_00465</name>
    <name evidence="8" type="ORF">KSW06_00470</name>
</gene>
<dbReference type="Gene3D" id="1.10.287.1040">
    <property type="entry name" value="Exonuclease VII, small subunit"/>
    <property type="match status" value="1"/>
</dbReference>
<reference evidence="7 10" key="1">
    <citation type="submission" date="2021-06" db="EMBL/GenBank/DDBJ databases">
        <title>Collection of gut derived symbiotic bacterial strains cultured from healthy donors.</title>
        <authorList>
            <person name="Lin H."/>
            <person name="Littmann E."/>
            <person name="Pamer E.G."/>
        </authorList>
    </citation>
    <scope>NUCLEOTIDE SEQUENCE</scope>
    <source>
        <strain evidence="8 10">MSK.21.70</strain>
        <strain evidence="7">MSK.21.82</strain>
    </source>
</reference>
<dbReference type="GO" id="GO:0006308">
    <property type="term" value="P:DNA catabolic process"/>
    <property type="evidence" value="ECO:0007669"/>
    <property type="project" value="UniProtKB-UniRule"/>
</dbReference>
<evidence type="ECO:0000313" key="8">
    <source>
        <dbReference type="EMBL" id="MBV3391748.1"/>
    </source>
</evidence>
<organism evidence="7 9">
    <name type="scientific">Catenibacterium mitsuokai</name>
    <dbReference type="NCBI Taxonomy" id="100886"/>
    <lineage>
        <taxon>Bacteria</taxon>
        <taxon>Bacillati</taxon>
        <taxon>Bacillota</taxon>
        <taxon>Erysipelotrichia</taxon>
        <taxon>Erysipelotrichales</taxon>
        <taxon>Coprobacillaceae</taxon>
        <taxon>Catenibacterium</taxon>
    </lineage>
</organism>
<comment type="catalytic activity">
    <reaction evidence="6">
        <text>Exonucleolytic cleavage in either 5'- to 3'- or 3'- to 5'-direction to yield nucleoside 5'-phosphates.</text>
        <dbReference type="EC" id="3.1.11.6"/>
    </reaction>
</comment>
<comment type="subunit">
    <text evidence="6">Heterooligomer composed of large and small subunits.</text>
</comment>
<keyword evidence="3 6" id="KW-0540">Nuclease</keyword>
<sequence>MAEKTYEEAMARLDEIIDLLENNEASLDESLDLYKEGVSLAAFCDTKLKDVDQEVTKIFEENQLKDYLGDDDE</sequence>
<dbReference type="EMBL" id="JAHOEF010000002">
    <property type="protein sequence ID" value="MBV3381725.1"/>
    <property type="molecule type" value="Genomic_DNA"/>
</dbReference>
<dbReference type="GeneID" id="301323356"/>
<comment type="caution">
    <text evidence="7">The sequence shown here is derived from an EMBL/GenBank/DDBJ whole genome shotgun (WGS) entry which is preliminary data.</text>
</comment>
<keyword evidence="4 6" id="KW-0378">Hydrolase</keyword>
<comment type="subcellular location">
    <subcellularLocation>
        <location evidence="6">Cytoplasm</location>
    </subcellularLocation>
</comment>
<evidence type="ECO:0000313" key="9">
    <source>
        <dbReference type="Proteomes" id="UP001196408"/>
    </source>
</evidence>
<keyword evidence="5 6" id="KW-0269">Exonuclease</keyword>
<accession>A0AAW4MNW4</accession>
<evidence type="ECO:0000313" key="7">
    <source>
        <dbReference type="EMBL" id="MBV3381725.1"/>
    </source>
</evidence>
<comment type="function">
    <text evidence="6">Bidirectionally degrades single-stranded DNA into large acid-insoluble oligonucleotides, which are then degraded further into small acid-soluble oligonucleotides.</text>
</comment>
<name>A0AAW4MNW4_9FIRM</name>
<dbReference type="GO" id="GO:0005829">
    <property type="term" value="C:cytosol"/>
    <property type="evidence" value="ECO:0007669"/>
    <property type="project" value="TreeGrafter"/>
</dbReference>
<dbReference type="NCBIfam" id="TIGR01280">
    <property type="entry name" value="xseB"/>
    <property type="match status" value="1"/>
</dbReference>
<evidence type="ECO:0000256" key="6">
    <source>
        <dbReference type="HAMAP-Rule" id="MF_00337"/>
    </source>
</evidence>
<dbReference type="Pfam" id="PF02609">
    <property type="entry name" value="Exonuc_VII_S"/>
    <property type="match status" value="1"/>
</dbReference>
<evidence type="ECO:0000313" key="10">
    <source>
        <dbReference type="Proteomes" id="UP001197492"/>
    </source>
</evidence>
<dbReference type="AlphaFoldDB" id="A0AAW4MNW4"/>
<dbReference type="Proteomes" id="UP001196408">
    <property type="component" value="Unassembled WGS sequence"/>
</dbReference>
<keyword evidence="2 6" id="KW-0963">Cytoplasm</keyword>
<dbReference type="GO" id="GO:0009318">
    <property type="term" value="C:exodeoxyribonuclease VII complex"/>
    <property type="evidence" value="ECO:0007669"/>
    <property type="project" value="UniProtKB-UniRule"/>
</dbReference>
<evidence type="ECO:0000256" key="1">
    <source>
        <dbReference type="ARBA" id="ARBA00009998"/>
    </source>
</evidence>
<dbReference type="PANTHER" id="PTHR34137:SF1">
    <property type="entry name" value="EXODEOXYRIBONUCLEASE 7 SMALL SUBUNIT"/>
    <property type="match status" value="1"/>
</dbReference>
<dbReference type="GO" id="GO:0008855">
    <property type="term" value="F:exodeoxyribonuclease VII activity"/>
    <property type="evidence" value="ECO:0007669"/>
    <property type="project" value="UniProtKB-UniRule"/>
</dbReference>
<dbReference type="RefSeq" id="WP_022424363.1">
    <property type="nucleotide sequence ID" value="NZ_CAXVKV010000064.1"/>
</dbReference>
<dbReference type="PANTHER" id="PTHR34137">
    <property type="entry name" value="EXODEOXYRIBONUCLEASE 7 SMALL SUBUNIT"/>
    <property type="match status" value="1"/>
</dbReference>
<dbReference type="HAMAP" id="MF_00337">
    <property type="entry name" value="Exonuc_7_S"/>
    <property type="match status" value="1"/>
</dbReference>
<dbReference type="Proteomes" id="UP001197492">
    <property type="component" value="Unassembled WGS sequence"/>
</dbReference>
<evidence type="ECO:0000256" key="5">
    <source>
        <dbReference type="ARBA" id="ARBA00022839"/>
    </source>
</evidence>
<dbReference type="InterPro" id="IPR037004">
    <property type="entry name" value="Exonuc_VII_ssu_sf"/>
</dbReference>
<evidence type="ECO:0000256" key="4">
    <source>
        <dbReference type="ARBA" id="ARBA00022801"/>
    </source>
</evidence>
<dbReference type="PIRSF" id="PIRSF006488">
    <property type="entry name" value="Exonuc_VII_S"/>
    <property type="match status" value="1"/>
</dbReference>
<keyword evidence="10" id="KW-1185">Reference proteome</keyword>
<proteinExistence type="inferred from homology"/>
<dbReference type="EMBL" id="JAHOEL010000002">
    <property type="protein sequence ID" value="MBV3391748.1"/>
    <property type="molecule type" value="Genomic_DNA"/>
</dbReference>
<evidence type="ECO:0000256" key="3">
    <source>
        <dbReference type="ARBA" id="ARBA00022722"/>
    </source>
</evidence>
<comment type="similarity">
    <text evidence="1 6">Belongs to the XseB family.</text>
</comment>